<evidence type="ECO:0000256" key="10">
    <source>
        <dbReference type="ARBA" id="ARBA00047707"/>
    </source>
</evidence>
<evidence type="ECO:0000256" key="5">
    <source>
        <dbReference type="ARBA" id="ARBA00022827"/>
    </source>
</evidence>
<sequence length="718" mass="79480">MEYLREIEGKRAHDRRYGTTMKKKTRCECVEGPIIVGAGPSGLAAAACLKESGVPPGVVLERSDCVASLWQHKTYDRLCLHLPKQFCELPFMPFPEDFPTYPTKQQFLEYVRQYADRFDIRPVLNQTVRSAGYDRAAGFWRVVTTATAASRGKEEEGEEAVEYVSRWLIAATGENAEAVVPEIAGMEAFSGTIMHTSLYKEGEVFRDKRVLVIGCGNSGMEVCLDLCNHNAAPSLVVRDTVHVLPREMMGRSTFGLSMWLLKWLPVRIVDRFLLAVSWLTLGDTARLGLPRPPVGPLELKNISGKTPVLDVGTLAKIKTGHIKVYPGIQRLKRHTVEFVNGKEEPFDSIILATGYKSNVPSWLKDQEMFSEKDGLPKRPFPNGWKGECGLYAVGFTKRGLLGASMDAKRIAQDIKRCWSCFLTVESRSKKAAPAQSHRQVKSLSIFPSGITMASVVDKIILIIEDALDKLIGVLKNIFYGRVEFHDGVCIAYDHVDEILKTLHLFRHLLDLPYSDSELYAFNVEISCSIQDLVRGTPMSLSDIPLELKSFKIRMMNAIRNLLGIPIAPPDLVPTTTLHNPTSIDIESMERTVGDSVRDPAVDADGVSVEGTVNAFPSDPVTVDAQVDAPGTGEVAKDPTLSNVIIACSLVPSSKTAQVADANYTQADISLFFNIIKSSAHANIVESEYWVSPPVAKFVFALLSYVHRYTPICRLNEDL</sequence>
<dbReference type="Gene3D" id="3.50.50.60">
    <property type="entry name" value="FAD/NAD(P)-binding domain"/>
    <property type="match status" value="1"/>
</dbReference>
<dbReference type="AlphaFoldDB" id="A0A484N8H8"/>
<dbReference type="GO" id="GO:0050661">
    <property type="term" value="F:NADP binding"/>
    <property type="evidence" value="ECO:0007669"/>
    <property type="project" value="InterPro"/>
</dbReference>
<keyword evidence="4 11" id="KW-0285">Flavoprotein</keyword>
<dbReference type="EC" id="1.-.-.-" evidence="11"/>
<dbReference type="GO" id="GO:0009851">
    <property type="term" value="P:auxin biosynthetic process"/>
    <property type="evidence" value="ECO:0007669"/>
    <property type="project" value="UniProtKB-KW"/>
</dbReference>
<evidence type="ECO:0000256" key="11">
    <source>
        <dbReference type="RuleBase" id="RU361177"/>
    </source>
</evidence>
<evidence type="ECO:0000256" key="7">
    <source>
        <dbReference type="ARBA" id="ARBA00023002"/>
    </source>
</evidence>
<dbReference type="SUPFAM" id="SSF51905">
    <property type="entry name" value="FAD/NAD(P)-binding domain"/>
    <property type="match status" value="2"/>
</dbReference>
<evidence type="ECO:0000313" key="12">
    <source>
        <dbReference type="EMBL" id="VFQ97671.1"/>
    </source>
</evidence>
<dbReference type="OrthoDB" id="66881at2759"/>
<dbReference type="InterPro" id="IPR050982">
    <property type="entry name" value="Auxin_biosynth/cation_transpt"/>
</dbReference>
<evidence type="ECO:0000313" key="13">
    <source>
        <dbReference type="Proteomes" id="UP000595140"/>
    </source>
</evidence>
<evidence type="ECO:0000256" key="1">
    <source>
        <dbReference type="ARBA" id="ARBA00001974"/>
    </source>
</evidence>
<evidence type="ECO:0000256" key="2">
    <source>
        <dbReference type="ARBA" id="ARBA00004814"/>
    </source>
</evidence>
<keyword evidence="13" id="KW-1185">Reference proteome</keyword>
<evidence type="ECO:0000256" key="9">
    <source>
        <dbReference type="ARBA" id="ARBA00023070"/>
    </source>
</evidence>
<organism evidence="12 13">
    <name type="scientific">Cuscuta campestris</name>
    <dbReference type="NCBI Taxonomy" id="132261"/>
    <lineage>
        <taxon>Eukaryota</taxon>
        <taxon>Viridiplantae</taxon>
        <taxon>Streptophyta</taxon>
        <taxon>Embryophyta</taxon>
        <taxon>Tracheophyta</taxon>
        <taxon>Spermatophyta</taxon>
        <taxon>Magnoliopsida</taxon>
        <taxon>eudicotyledons</taxon>
        <taxon>Gunneridae</taxon>
        <taxon>Pentapetalae</taxon>
        <taxon>asterids</taxon>
        <taxon>lamiids</taxon>
        <taxon>Solanales</taxon>
        <taxon>Convolvulaceae</taxon>
        <taxon>Cuscuteae</taxon>
        <taxon>Cuscuta</taxon>
        <taxon>Cuscuta subgen. Grammica</taxon>
        <taxon>Cuscuta sect. Cleistogrammica</taxon>
    </lineage>
</organism>
<name>A0A484N8H8_9ASTE</name>
<keyword evidence="9" id="KW-0073">Auxin biosynthesis</keyword>
<accession>A0A484N8H8</accession>
<dbReference type="PANTHER" id="PTHR43539:SF38">
    <property type="entry name" value="INDOLE-3-PYRUVATE MONOOXYGENASE YUCCA6"/>
    <property type="match status" value="1"/>
</dbReference>
<gene>
    <name evidence="12" type="ORF">CCAM_LOCUS39447</name>
</gene>
<dbReference type="InterPro" id="IPR036188">
    <property type="entry name" value="FAD/NAD-bd_sf"/>
</dbReference>
<evidence type="ECO:0000256" key="4">
    <source>
        <dbReference type="ARBA" id="ARBA00022630"/>
    </source>
</evidence>
<comment type="cofactor">
    <cofactor evidence="1 11">
        <name>FAD</name>
        <dbReference type="ChEBI" id="CHEBI:57692"/>
    </cofactor>
</comment>
<keyword evidence="5 11" id="KW-0274">FAD</keyword>
<dbReference type="PANTHER" id="PTHR43539">
    <property type="entry name" value="FLAVIN-BINDING MONOOXYGENASE-LIKE PROTEIN (AFU_ORTHOLOGUE AFUA_4G09220)"/>
    <property type="match status" value="1"/>
</dbReference>
<evidence type="ECO:0000256" key="8">
    <source>
        <dbReference type="ARBA" id="ARBA00023033"/>
    </source>
</evidence>
<dbReference type="GO" id="GO:0004499">
    <property type="term" value="F:N,N-dimethylaniline monooxygenase activity"/>
    <property type="evidence" value="ECO:0007669"/>
    <property type="project" value="InterPro"/>
</dbReference>
<dbReference type="GO" id="GO:0103075">
    <property type="term" value="F:indole-3-pyruvate monooxygenase activity"/>
    <property type="evidence" value="ECO:0007669"/>
    <property type="project" value="UniProtKB-EC"/>
</dbReference>
<dbReference type="PRINTS" id="PR00368">
    <property type="entry name" value="FADPNR"/>
</dbReference>
<keyword evidence="7 11" id="KW-0560">Oxidoreductase</keyword>
<keyword evidence="6" id="KW-0521">NADP</keyword>
<evidence type="ECO:0000256" key="6">
    <source>
        <dbReference type="ARBA" id="ARBA00022857"/>
    </source>
</evidence>
<dbReference type="PRINTS" id="PR00411">
    <property type="entry name" value="PNDRDTASEI"/>
</dbReference>
<comment type="catalytic activity">
    <reaction evidence="10">
        <text>indole-3-pyruvate + NADPH + O2 + H(+) = (indol-3-yl)acetate + CO2 + NADP(+) + H2O</text>
        <dbReference type="Rhea" id="RHEA:34331"/>
        <dbReference type="ChEBI" id="CHEBI:15377"/>
        <dbReference type="ChEBI" id="CHEBI:15378"/>
        <dbReference type="ChEBI" id="CHEBI:15379"/>
        <dbReference type="ChEBI" id="CHEBI:16526"/>
        <dbReference type="ChEBI" id="CHEBI:17640"/>
        <dbReference type="ChEBI" id="CHEBI:30854"/>
        <dbReference type="ChEBI" id="CHEBI:57783"/>
        <dbReference type="ChEBI" id="CHEBI:58349"/>
        <dbReference type="EC" id="1.14.13.168"/>
    </reaction>
</comment>
<dbReference type="Proteomes" id="UP000595140">
    <property type="component" value="Unassembled WGS sequence"/>
</dbReference>
<dbReference type="Pfam" id="PF00743">
    <property type="entry name" value="FMO-like"/>
    <property type="match status" value="1"/>
</dbReference>
<evidence type="ECO:0000256" key="3">
    <source>
        <dbReference type="ARBA" id="ARBA00009183"/>
    </source>
</evidence>
<dbReference type="GO" id="GO:0050660">
    <property type="term" value="F:flavin adenine dinucleotide binding"/>
    <property type="evidence" value="ECO:0007669"/>
    <property type="project" value="InterPro"/>
</dbReference>
<dbReference type="InterPro" id="IPR020946">
    <property type="entry name" value="Flavin_mOase-like"/>
</dbReference>
<reference evidence="12 13" key="1">
    <citation type="submission" date="2018-04" db="EMBL/GenBank/DDBJ databases">
        <authorList>
            <person name="Vogel A."/>
        </authorList>
    </citation>
    <scope>NUCLEOTIDE SEQUENCE [LARGE SCALE GENOMIC DNA]</scope>
</reference>
<dbReference type="FunFam" id="3.50.50.60:FF:000100">
    <property type="entry name" value="Flavin-containing monooxygenase"/>
    <property type="match status" value="1"/>
</dbReference>
<proteinExistence type="inferred from homology"/>
<protein>
    <recommendedName>
        <fullName evidence="11">Flavin-containing monooxygenase</fullName>
        <ecNumber evidence="11">1.-.-.-</ecNumber>
    </recommendedName>
</protein>
<dbReference type="EMBL" id="OOIL02006555">
    <property type="protein sequence ID" value="VFQ97671.1"/>
    <property type="molecule type" value="Genomic_DNA"/>
</dbReference>
<keyword evidence="8 11" id="KW-0503">Monooxygenase</keyword>
<comment type="similarity">
    <text evidence="3 11">Belongs to the FMO family.</text>
</comment>
<comment type="pathway">
    <text evidence="2">Plant hormone metabolism; auxin biosynthesis.</text>
</comment>